<organism evidence="8">
    <name type="scientific">bioreactor metagenome</name>
    <dbReference type="NCBI Taxonomy" id="1076179"/>
    <lineage>
        <taxon>unclassified sequences</taxon>
        <taxon>metagenomes</taxon>
        <taxon>ecological metagenomes</taxon>
    </lineage>
</organism>
<feature type="domain" description="Cytochrome c assembly protein" evidence="7">
    <location>
        <begin position="179"/>
        <end position="438"/>
    </location>
</feature>
<feature type="transmembrane region" description="Helical" evidence="6">
    <location>
        <begin position="286"/>
        <end position="302"/>
    </location>
</feature>
<dbReference type="AlphaFoldDB" id="A0A644ZSU9"/>
<dbReference type="GO" id="GO:0017004">
    <property type="term" value="P:cytochrome complex assembly"/>
    <property type="evidence" value="ECO:0007669"/>
    <property type="project" value="UniProtKB-KW"/>
</dbReference>
<feature type="transmembrane region" description="Helical" evidence="6">
    <location>
        <begin position="69"/>
        <end position="87"/>
    </location>
</feature>
<keyword evidence="4 6" id="KW-1133">Transmembrane helix</keyword>
<proteinExistence type="predicted"/>
<feature type="transmembrane region" description="Helical" evidence="6">
    <location>
        <begin position="182"/>
        <end position="200"/>
    </location>
</feature>
<dbReference type="GO" id="GO:0005886">
    <property type="term" value="C:plasma membrane"/>
    <property type="evidence" value="ECO:0007669"/>
    <property type="project" value="TreeGrafter"/>
</dbReference>
<evidence type="ECO:0000256" key="5">
    <source>
        <dbReference type="ARBA" id="ARBA00023136"/>
    </source>
</evidence>
<feature type="transmembrane region" description="Helical" evidence="6">
    <location>
        <begin position="20"/>
        <end position="40"/>
    </location>
</feature>
<dbReference type="PANTHER" id="PTHR30071:SF1">
    <property type="entry name" value="CYTOCHROME B_B6 PROTEIN-RELATED"/>
    <property type="match status" value="1"/>
</dbReference>
<feature type="transmembrane region" description="Helical" evidence="6">
    <location>
        <begin position="212"/>
        <end position="230"/>
    </location>
</feature>
<dbReference type="Pfam" id="PF01578">
    <property type="entry name" value="Cytochrom_C_asm"/>
    <property type="match status" value="1"/>
</dbReference>
<dbReference type="InterPro" id="IPR002541">
    <property type="entry name" value="Cyt_c_assembly"/>
</dbReference>
<feature type="transmembrane region" description="Helical" evidence="6">
    <location>
        <begin position="144"/>
        <end position="162"/>
    </location>
</feature>
<evidence type="ECO:0000256" key="1">
    <source>
        <dbReference type="ARBA" id="ARBA00004141"/>
    </source>
</evidence>
<accession>A0A644ZSU9</accession>
<evidence type="ECO:0000256" key="2">
    <source>
        <dbReference type="ARBA" id="ARBA00022692"/>
    </source>
</evidence>
<protein>
    <submittedName>
        <fullName evidence="8">Cytochrome c biogenesis protein CcsA</fullName>
    </submittedName>
</protein>
<dbReference type="EMBL" id="VSSQ01009928">
    <property type="protein sequence ID" value="MPM42971.1"/>
    <property type="molecule type" value="Genomic_DNA"/>
</dbReference>
<evidence type="ECO:0000256" key="4">
    <source>
        <dbReference type="ARBA" id="ARBA00022989"/>
    </source>
</evidence>
<evidence type="ECO:0000256" key="6">
    <source>
        <dbReference type="SAM" id="Phobius"/>
    </source>
</evidence>
<keyword evidence="2 6" id="KW-0812">Transmembrane</keyword>
<gene>
    <name evidence="8" type="primary">ccsA_18</name>
    <name evidence="8" type="ORF">SDC9_89643</name>
</gene>
<dbReference type="NCBIfam" id="TIGR03144">
    <property type="entry name" value="cytochr_II_ccsB"/>
    <property type="match status" value="1"/>
</dbReference>
<comment type="subcellular location">
    <subcellularLocation>
        <location evidence="1">Membrane</location>
        <topology evidence="1">Multi-pass membrane protein</topology>
    </subcellularLocation>
</comment>
<reference evidence="8" key="1">
    <citation type="submission" date="2019-08" db="EMBL/GenBank/DDBJ databases">
        <authorList>
            <person name="Kucharzyk K."/>
            <person name="Murdoch R.W."/>
            <person name="Higgins S."/>
            <person name="Loffler F."/>
        </authorList>
    </citation>
    <scope>NUCLEOTIDE SEQUENCE</scope>
</reference>
<evidence type="ECO:0000313" key="8">
    <source>
        <dbReference type="EMBL" id="MPM42971.1"/>
    </source>
</evidence>
<keyword evidence="5 6" id="KW-0472">Membrane</keyword>
<feature type="transmembrane region" description="Helical" evidence="6">
    <location>
        <begin position="314"/>
        <end position="331"/>
    </location>
</feature>
<feature type="transmembrane region" description="Helical" evidence="6">
    <location>
        <begin position="413"/>
        <end position="434"/>
    </location>
</feature>
<sequence>MNTATTTLTLNEGYFARRNWFDWVFALLVVVGGVFALQRYGHAMDVYEKGILVAAIPSVIWLGWFWRPLATLMLVVAALALGAIGLYQNDGAGDLARADTVFLLKYFISSQSAILWMSMLFFISTVFYWVGMFIKGEGDTLMKLGSRVAWTAVAMALIGTMVRWYESYQIGPDIGHIPVSNLYEVFVMFCWMTALFYLYFEAQYKTRALGGFVMLVVSAAVGFLLWYTVVRDAQQIQPLVPALKSWWMKLHVPANFVGYGTFALSAMVAFAYLIKQQASETKWYKLAPLWLLGVALCFEPLAFRQTQESGSSYWMIYFGISALIVAGILLARKAIADRLPPLEVLDDVMYKAIAVGFAFFTIATVLGALWAAEAWGGYWSWDPKETWALIVWLNYAAWLHMRLMKGLRGTMSAWWALVGLAVTTFAFLGVNMFLSGLHSYGEL</sequence>
<dbReference type="InterPro" id="IPR045062">
    <property type="entry name" value="Cyt_c_biogenesis_CcsA/CcmC"/>
</dbReference>
<feature type="transmembrane region" description="Helical" evidence="6">
    <location>
        <begin position="113"/>
        <end position="132"/>
    </location>
</feature>
<feature type="transmembrane region" description="Helical" evidence="6">
    <location>
        <begin position="384"/>
        <end position="401"/>
    </location>
</feature>
<dbReference type="PANTHER" id="PTHR30071">
    <property type="entry name" value="HEME EXPORTER PROTEIN C"/>
    <property type="match status" value="1"/>
</dbReference>
<evidence type="ECO:0000256" key="3">
    <source>
        <dbReference type="ARBA" id="ARBA00022748"/>
    </source>
</evidence>
<evidence type="ECO:0000259" key="7">
    <source>
        <dbReference type="Pfam" id="PF01578"/>
    </source>
</evidence>
<dbReference type="GO" id="GO:0020037">
    <property type="term" value="F:heme binding"/>
    <property type="evidence" value="ECO:0007669"/>
    <property type="project" value="InterPro"/>
</dbReference>
<feature type="transmembrane region" description="Helical" evidence="6">
    <location>
        <begin position="250"/>
        <end position="274"/>
    </location>
</feature>
<dbReference type="InterPro" id="IPR017562">
    <property type="entry name" value="Cyt_c_biogenesis_CcsA"/>
</dbReference>
<name>A0A644ZSU9_9ZZZZ</name>
<comment type="caution">
    <text evidence="8">The sequence shown here is derived from an EMBL/GenBank/DDBJ whole genome shotgun (WGS) entry which is preliminary data.</text>
</comment>
<keyword evidence="3" id="KW-0201">Cytochrome c-type biogenesis</keyword>
<feature type="transmembrane region" description="Helical" evidence="6">
    <location>
        <begin position="352"/>
        <end position="372"/>
    </location>
</feature>